<organism evidence="2">
    <name type="scientific">Guillardia theta</name>
    <name type="common">Cryptophyte</name>
    <name type="synonym">Cryptomonas phi</name>
    <dbReference type="NCBI Taxonomy" id="55529"/>
    <lineage>
        <taxon>Eukaryota</taxon>
        <taxon>Cryptophyceae</taxon>
        <taxon>Pyrenomonadales</taxon>
        <taxon>Geminigeraceae</taxon>
        <taxon>Guillardia</taxon>
    </lineage>
</organism>
<name>Q5K2R2_GUITH</name>
<dbReference type="PANTHER" id="PTHR47721:SF2">
    <property type="entry name" value="OS01G0235100 PROTEIN"/>
    <property type="match status" value="1"/>
</dbReference>
<accession>Q5K2R2</accession>
<sequence length="225" mass="24379">MLKAVDTLGILALLFCFLLHSASAFSSVSLARSCQASRQVALCMAGEGFGAQKKQSSQESIEAISAGSEMIEEKDNNVGDMKGISKVGRSPAEARRRADPVNVDGQAFFDKEWITQSVSTLASEEWRKGAKEGGEYDCPECGGTGRIQGGLATLPGLAWWPIKAFRPCPTCEKAGRSYNRRGQVLDEVLFGKNDMPMDYKRPESSGGLTAEDVKKIMAKRTRQSS</sequence>
<feature type="chain" id="PRO_5004258345" evidence="1">
    <location>
        <begin position="25"/>
        <end position="225"/>
    </location>
</feature>
<reference evidence="2" key="1">
    <citation type="submission" date="2004-07" db="EMBL/GenBank/DDBJ databases">
        <title>Protein transport into complex plastids of Cryptophytes.</title>
        <authorList>
            <person name="Gould S.B."/>
            <person name="Sommer M."/>
            <person name="Hadfi K."/>
            <person name="Zauner S."/>
            <person name="Maier U.G."/>
        </authorList>
    </citation>
    <scope>NUCLEOTIDE SEQUENCE</scope>
</reference>
<keyword evidence="1" id="KW-0732">Signal</keyword>
<evidence type="ECO:0000313" key="2">
    <source>
        <dbReference type="EMBL" id="CAH04624.1"/>
    </source>
</evidence>
<feature type="signal peptide" evidence="1">
    <location>
        <begin position="1"/>
        <end position="24"/>
    </location>
</feature>
<evidence type="ECO:0000256" key="1">
    <source>
        <dbReference type="SAM" id="SignalP"/>
    </source>
</evidence>
<dbReference type="PANTHER" id="PTHR47721">
    <property type="entry name" value="OS01G0235100 PROTEIN"/>
    <property type="match status" value="1"/>
</dbReference>
<protein>
    <submittedName>
        <fullName evidence="2">Uncharacterized protein</fullName>
    </submittedName>
</protein>
<dbReference type="AlphaFoldDB" id="Q5K2R2"/>
<dbReference type="EMBL" id="AJ784216">
    <property type="protein sequence ID" value="CAH04624.1"/>
    <property type="molecule type" value="mRNA"/>
</dbReference>
<proteinExistence type="evidence at transcript level"/>
<feature type="non-terminal residue" evidence="2">
    <location>
        <position position="225"/>
    </location>
</feature>